<keyword evidence="2" id="KW-1185">Reference proteome</keyword>
<organism evidence="1 2">
    <name type="scientific">Clostridium brassicae</name>
    <dbReference type="NCBI Taxonomy" id="2999072"/>
    <lineage>
        <taxon>Bacteria</taxon>
        <taxon>Bacillati</taxon>
        <taxon>Bacillota</taxon>
        <taxon>Clostridia</taxon>
        <taxon>Eubacteriales</taxon>
        <taxon>Clostridiaceae</taxon>
        <taxon>Clostridium</taxon>
    </lineage>
</organism>
<dbReference type="RefSeq" id="WP_268060263.1">
    <property type="nucleotide sequence ID" value="NZ_JAPQFJ010000003.1"/>
</dbReference>
<dbReference type="InterPro" id="IPR006427">
    <property type="entry name" value="Portal_HK97"/>
</dbReference>
<proteinExistence type="predicted"/>
<evidence type="ECO:0000313" key="2">
    <source>
        <dbReference type="Proteomes" id="UP001144612"/>
    </source>
</evidence>
<dbReference type="InterPro" id="IPR006944">
    <property type="entry name" value="Phage/GTA_portal"/>
</dbReference>
<comment type="caution">
    <text evidence="1">The sequence shown here is derived from an EMBL/GenBank/DDBJ whole genome shotgun (WGS) entry which is preliminary data.</text>
</comment>
<dbReference type="NCBIfam" id="TIGR01537">
    <property type="entry name" value="portal_HK97"/>
    <property type="match status" value="1"/>
</dbReference>
<dbReference type="Proteomes" id="UP001144612">
    <property type="component" value="Unassembled WGS sequence"/>
</dbReference>
<sequence length="427" mass="48930">MKLSNIFELKARDNKNIYTKIMKTQGNSPRYSDVNYTTIAKEGYMRNWIIFRCMQEIIKGAIQLNWKVKRKNADGEDEEILNHPALKVLENPNPLYGESELIKRAIAFYYIQGEAPFHRIVTSNGVKELYVYRPDRISFNSTGDIKRPYEQIRYLSGSYVDIEPENFMLWKNFNPLDDWDGLGHGMSMLEPILKNGDLLNELVNWNISLLQNGGNLSGVIALNENVTDNQFDRMEESLKNKHQGVENVGKYMLLQGVASYINTGTNPKDMDWNEGKKNTMQDICIGMGVDPILIGFNENSSYNNKNEAEKGLYTKTVIPLMRELSDQMSLFLSLDTEKGEYIDIDYSHIPVLQEDMKELYDRLSKAKDMTINEKRKAKGMDPLDGGDIIAPEGSFAIVDGKIYLPMNLIELDSVQQTAQEENKSFLY</sequence>
<accession>A0ABT4D9E9</accession>
<dbReference type="EMBL" id="JAPQFJ010000003">
    <property type="protein sequence ID" value="MCY6957861.1"/>
    <property type="molecule type" value="Genomic_DNA"/>
</dbReference>
<name>A0ABT4D9E9_9CLOT</name>
<gene>
    <name evidence="1" type="ORF">OW729_04490</name>
</gene>
<dbReference type="Pfam" id="PF04860">
    <property type="entry name" value="Phage_portal"/>
    <property type="match status" value="1"/>
</dbReference>
<reference evidence="1" key="1">
    <citation type="submission" date="2022-12" db="EMBL/GenBank/DDBJ databases">
        <title>Clostridium sp. nov., isolated from industrial wastewater.</title>
        <authorList>
            <person name="Jiayan W."/>
        </authorList>
    </citation>
    <scope>NUCLEOTIDE SEQUENCE</scope>
    <source>
        <strain evidence="1">ZC22-4</strain>
    </source>
</reference>
<protein>
    <submittedName>
        <fullName evidence="1">Phage portal protein</fullName>
    </submittedName>
</protein>
<evidence type="ECO:0000313" key="1">
    <source>
        <dbReference type="EMBL" id="MCY6957861.1"/>
    </source>
</evidence>